<dbReference type="Proteomes" id="UP001552594">
    <property type="component" value="Unassembled WGS sequence"/>
</dbReference>
<keyword evidence="1" id="KW-0732">Signal</keyword>
<dbReference type="RefSeq" id="WP_109281899.1">
    <property type="nucleotide sequence ID" value="NZ_JBFAUK010000001.1"/>
</dbReference>
<evidence type="ECO:0000313" key="2">
    <source>
        <dbReference type="EMBL" id="MEV5504855.1"/>
    </source>
</evidence>
<gene>
    <name evidence="2" type="ORF">AB0L16_00010</name>
</gene>
<accession>A0ABV3JPV9</accession>
<feature type="chain" id="PRO_5046278441" evidence="1">
    <location>
        <begin position="43"/>
        <end position="206"/>
    </location>
</feature>
<evidence type="ECO:0000256" key="1">
    <source>
        <dbReference type="SAM" id="SignalP"/>
    </source>
</evidence>
<dbReference type="InterPro" id="IPR046198">
    <property type="entry name" value="DUF6230"/>
</dbReference>
<proteinExistence type="predicted"/>
<protein>
    <submittedName>
        <fullName evidence="2">DUF6230 family protein</fullName>
    </submittedName>
</protein>
<evidence type="ECO:0000313" key="3">
    <source>
        <dbReference type="Proteomes" id="UP001552594"/>
    </source>
</evidence>
<feature type="signal peptide" evidence="1">
    <location>
        <begin position="1"/>
        <end position="42"/>
    </location>
</feature>
<comment type="caution">
    <text evidence="2">The sequence shown here is derived from an EMBL/GenBank/DDBJ whole genome shotgun (WGS) entry which is preliminary data.</text>
</comment>
<dbReference type="Pfam" id="PF19741">
    <property type="entry name" value="DUF6230"/>
    <property type="match status" value="1"/>
</dbReference>
<organism evidence="2 3">
    <name type="scientific">Streptomyces orinoci</name>
    <name type="common">Streptoverticillium orinoci</name>
    <dbReference type="NCBI Taxonomy" id="67339"/>
    <lineage>
        <taxon>Bacteria</taxon>
        <taxon>Bacillati</taxon>
        <taxon>Actinomycetota</taxon>
        <taxon>Actinomycetes</taxon>
        <taxon>Kitasatosporales</taxon>
        <taxon>Streptomycetaceae</taxon>
        <taxon>Streptomyces</taxon>
    </lineage>
</organism>
<sequence length="206" mass="21266">MKDAQGREVTGRVRWRKFAVLAVPGFAATAALAVALAQGALAASFAVSGQEFKVTAKSLDGDGFVQYGGVDRTVRKELVPVAVTAIKHAKLTDMCQSVVTHLGPLGDITLKLHAGGGGKPAEATDLFVDATQLSGDASFDDLQLGQDASTLNKGPKTAQGMQDAFGQQSTHVSITGLHQTARATNAGKFTLAGLSLNLSKGADECK</sequence>
<dbReference type="EMBL" id="JBFAUK010000001">
    <property type="protein sequence ID" value="MEV5504855.1"/>
    <property type="molecule type" value="Genomic_DNA"/>
</dbReference>
<name>A0ABV3JPV9_STRON</name>
<reference evidence="2 3" key="1">
    <citation type="submission" date="2024-06" db="EMBL/GenBank/DDBJ databases">
        <title>The Natural Products Discovery Center: Release of the First 8490 Sequenced Strains for Exploring Actinobacteria Biosynthetic Diversity.</title>
        <authorList>
            <person name="Kalkreuter E."/>
            <person name="Kautsar S.A."/>
            <person name="Yang D."/>
            <person name="Bader C.D."/>
            <person name="Teijaro C.N."/>
            <person name="Fluegel L."/>
            <person name="Davis C.M."/>
            <person name="Simpson J.R."/>
            <person name="Lauterbach L."/>
            <person name="Steele A.D."/>
            <person name="Gui C."/>
            <person name="Meng S."/>
            <person name="Li G."/>
            <person name="Viehrig K."/>
            <person name="Ye F."/>
            <person name="Su P."/>
            <person name="Kiefer A.F."/>
            <person name="Nichols A."/>
            <person name="Cepeda A.J."/>
            <person name="Yan W."/>
            <person name="Fan B."/>
            <person name="Jiang Y."/>
            <person name="Adhikari A."/>
            <person name="Zheng C.-J."/>
            <person name="Schuster L."/>
            <person name="Cowan T.M."/>
            <person name="Smanski M.J."/>
            <person name="Chevrette M.G."/>
            <person name="De Carvalho L.P.S."/>
            <person name="Shen B."/>
        </authorList>
    </citation>
    <scope>NUCLEOTIDE SEQUENCE [LARGE SCALE GENOMIC DNA]</scope>
    <source>
        <strain evidence="2 3">NPDC052347</strain>
    </source>
</reference>
<keyword evidence="3" id="KW-1185">Reference proteome</keyword>